<keyword evidence="3" id="KW-1185">Reference proteome</keyword>
<sequence length="264" mass="27841">MMKKFRLAALAMAGVLGLGAANAFAADIAKPQDEGWTFTVAPYLWASGIKGESGLFGFPPQDVDVSFSDVLQHLKFGFMGLTEARNGPFTISTDIVYAKLDANIGTPQGILASNIDATVSTFMGTALGGYSVYYQDGTNFDLVAGARLWSVDNKFDFNGGALGGSSASDGDTWVDPVIGAKFKADVGNGIYLAGWGLVGGFGAGSKSMWDVMGGAGYQFNDKMSMFVGYRAVHDNYSHDGFVNKLTQQGPILGLTYQFSPAHPG</sequence>
<evidence type="ECO:0000313" key="2">
    <source>
        <dbReference type="EMBL" id="MDX8537930.1"/>
    </source>
</evidence>
<name>A0ABU5AKV7_9HYPH</name>
<dbReference type="EMBL" id="JAVIIP010000004">
    <property type="protein sequence ID" value="MDX8537930.1"/>
    <property type="molecule type" value="Genomic_DNA"/>
</dbReference>
<evidence type="ECO:0000313" key="3">
    <source>
        <dbReference type="Proteomes" id="UP001276564"/>
    </source>
</evidence>
<gene>
    <name evidence="2" type="ORF">RFM23_09880</name>
</gene>
<dbReference type="Proteomes" id="UP001276564">
    <property type="component" value="Unassembled WGS sequence"/>
</dbReference>
<accession>A0ABU5AKV7</accession>
<feature type="signal peptide" evidence="1">
    <location>
        <begin position="1"/>
        <end position="25"/>
    </location>
</feature>
<evidence type="ECO:0008006" key="4">
    <source>
        <dbReference type="Google" id="ProtNLM"/>
    </source>
</evidence>
<reference evidence="2 3" key="1">
    <citation type="submission" date="2023-08" db="EMBL/GenBank/DDBJ databases">
        <title>Implementing the SeqCode for naming new Mesorhizobium species isolated from Vachellia karroo root nodules.</title>
        <authorList>
            <person name="Van Lill M."/>
        </authorList>
    </citation>
    <scope>NUCLEOTIDE SEQUENCE [LARGE SCALE GENOMIC DNA]</scope>
    <source>
        <strain evidence="2 3">VK4B</strain>
    </source>
</reference>
<keyword evidence="1" id="KW-0732">Signal</keyword>
<feature type="chain" id="PRO_5045647378" description="Porin family protein" evidence="1">
    <location>
        <begin position="26"/>
        <end position="264"/>
    </location>
</feature>
<evidence type="ECO:0000256" key="1">
    <source>
        <dbReference type="SAM" id="SignalP"/>
    </source>
</evidence>
<proteinExistence type="predicted"/>
<protein>
    <recommendedName>
        <fullName evidence="4">Porin family protein</fullName>
    </recommendedName>
</protein>
<comment type="caution">
    <text evidence="2">The sequence shown here is derived from an EMBL/GenBank/DDBJ whole genome shotgun (WGS) entry which is preliminary data.</text>
</comment>
<dbReference type="RefSeq" id="WP_127311532.1">
    <property type="nucleotide sequence ID" value="NZ_JAVIIP010000004.1"/>
</dbReference>
<organism evidence="2 3">
    <name type="scientific">Mesorhizobium abyssinicae</name>
    <dbReference type="NCBI Taxonomy" id="1209958"/>
    <lineage>
        <taxon>Bacteria</taxon>
        <taxon>Pseudomonadati</taxon>
        <taxon>Pseudomonadota</taxon>
        <taxon>Alphaproteobacteria</taxon>
        <taxon>Hyphomicrobiales</taxon>
        <taxon>Phyllobacteriaceae</taxon>
        <taxon>Mesorhizobium</taxon>
    </lineage>
</organism>